<name>A0A8H3S9I8_9EURO</name>
<evidence type="ECO:0000256" key="3">
    <source>
        <dbReference type="ARBA" id="ARBA00022723"/>
    </source>
</evidence>
<comment type="cofactor">
    <cofactor evidence="1">
        <name>Fe cation</name>
        <dbReference type="ChEBI" id="CHEBI:24875"/>
    </cofactor>
</comment>
<evidence type="ECO:0000256" key="6">
    <source>
        <dbReference type="ARBA" id="ARBA00023004"/>
    </source>
</evidence>
<keyword evidence="6" id="KW-0408">Iron</keyword>
<evidence type="ECO:0000313" key="7">
    <source>
        <dbReference type="EMBL" id="GFF54031.1"/>
    </source>
</evidence>
<dbReference type="GO" id="GO:0051213">
    <property type="term" value="F:dioxygenase activity"/>
    <property type="evidence" value="ECO:0007669"/>
    <property type="project" value="UniProtKB-KW"/>
</dbReference>
<evidence type="ECO:0000256" key="2">
    <source>
        <dbReference type="ARBA" id="ARBA00005830"/>
    </source>
</evidence>
<dbReference type="AlphaFoldDB" id="A0A8H3S9I8"/>
<dbReference type="PANTHER" id="PTHR20883:SF19">
    <property type="entry name" value="MULTIFUNCTIONAL DIOXYGENASE AUSE"/>
    <property type="match status" value="1"/>
</dbReference>
<evidence type="ECO:0000313" key="8">
    <source>
        <dbReference type="Proteomes" id="UP000465221"/>
    </source>
</evidence>
<comment type="similarity">
    <text evidence="2">Belongs to the PhyH family.</text>
</comment>
<keyword evidence="4" id="KW-0223">Dioxygenase</keyword>
<evidence type="ECO:0000256" key="1">
    <source>
        <dbReference type="ARBA" id="ARBA00001962"/>
    </source>
</evidence>
<keyword evidence="3" id="KW-0479">Metal-binding</keyword>
<organism evidence="7 8">
    <name type="scientific">Aspergillus udagawae</name>
    <dbReference type="NCBI Taxonomy" id="91492"/>
    <lineage>
        <taxon>Eukaryota</taxon>
        <taxon>Fungi</taxon>
        <taxon>Dikarya</taxon>
        <taxon>Ascomycota</taxon>
        <taxon>Pezizomycotina</taxon>
        <taxon>Eurotiomycetes</taxon>
        <taxon>Eurotiomycetidae</taxon>
        <taxon>Eurotiales</taxon>
        <taxon>Aspergillaceae</taxon>
        <taxon>Aspergillus</taxon>
        <taxon>Aspergillus subgen. Fumigati</taxon>
    </lineage>
</organism>
<proteinExistence type="inferred from homology"/>
<evidence type="ECO:0000256" key="5">
    <source>
        <dbReference type="ARBA" id="ARBA00023002"/>
    </source>
</evidence>
<dbReference type="SUPFAM" id="SSF51197">
    <property type="entry name" value="Clavaminate synthase-like"/>
    <property type="match status" value="1"/>
</dbReference>
<evidence type="ECO:0000256" key="4">
    <source>
        <dbReference type="ARBA" id="ARBA00022964"/>
    </source>
</evidence>
<dbReference type="InterPro" id="IPR008775">
    <property type="entry name" value="Phytyl_CoA_dOase-like"/>
</dbReference>
<dbReference type="Gene3D" id="2.60.120.620">
    <property type="entry name" value="q2cbj1_9rhob like domain"/>
    <property type="match status" value="1"/>
</dbReference>
<dbReference type="GO" id="GO:0046872">
    <property type="term" value="F:metal ion binding"/>
    <property type="evidence" value="ECO:0007669"/>
    <property type="project" value="UniProtKB-KW"/>
</dbReference>
<dbReference type="EMBL" id="BLKC01000110">
    <property type="protein sequence ID" value="GFF54031.1"/>
    <property type="molecule type" value="Genomic_DNA"/>
</dbReference>
<gene>
    <name evidence="7" type="ORF">IFM46972_09921</name>
</gene>
<sequence length="301" mass="33636">MTGTSATPQIKRFRVTDNVDTILQAFKEDGVVILQGFLSDEQLAKFNSEVDPRLAHQRQGNPPMNLMKGSLASVLPPEQKRVHNLVGFSKVFRHEILNHGLMHEISRQVFAPLGDYWLASGAVIDNAPGTPEQIWHRDEPSLPIFRTEPDRPEGLINFFTALTDFTPESGATQFIWGSHRRVEVGVPDADHPVVQAEVKAGDSILLSGKMVHRGGRNSATDYYRRSLSLAICPCVLTPYESSNYLPRRVIESMTPLAQRMVAWGTVHLPPPYQIGMWTMNMNDLGVEMGLKSNQPLLDDNE</sequence>
<dbReference type="Proteomes" id="UP000465221">
    <property type="component" value="Unassembled WGS sequence"/>
</dbReference>
<keyword evidence="5" id="KW-0560">Oxidoreductase</keyword>
<protein>
    <submittedName>
        <fullName evidence="7">Uncharacterized protein</fullName>
    </submittedName>
</protein>
<reference evidence="7 8" key="1">
    <citation type="submission" date="2020-01" db="EMBL/GenBank/DDBJ databases">
        <title>Draft genome sequence of Aspergillus udagawae IFM 46972.</title>
        <authorList>
            <person name="Takahashi H."/>
            <person name="Yaguchi T."/>
        </authorList>
    </citation>
    <scope>NUCLEOTIDE SEQUENCE [LARGE SCALE GENOMIC DNA]</scope>
    <source>
        <strain evidence="7 8">IFM 46972</strain>
    </source>
</reference>
<dbReference type="Pfam" id="PF05721">
    <property type="entry name" value="PhyH"/>
    <property type="match status" value="1"/>
</dbReference>
<accession>A0A8H3S9I8</accession>
<dbReference type="PANTHER" id="PTHR20883">
    <property type="entry name" value="PHYTANOYL-COA DIOXYGENASE DOMAIN CONTAINING 1"/>
    <property type="match status" value="1"/>
</dbReference>
<comment type="caution">
    <text evidence="7">The sequence shown here is derived from an EMBL/GenBank/DDBJ whole genome shotgun (WGS) entry which is preliminary data.</text>
</comment>